<protein>
    <submittedName>
        <fullName evidence="1">Uncharacterized protein</fullName>
    </submittedName>
</protein>
<evidence type="ECO:0000313" key="1">
    <source>
        <dbReference type="EMBL" id="ELZ96043.1"/>
    </source>
</evidence>
<gene>
    <name evidence="1" type="ORF">C440_05617</name>
</gene>
<organism evidence="1 2">
    <name type="scientific">Haloferax mucosum ATCC BAA-1512</name>
    <dbReference type="NCBI Taxonomy" id="662479"/>
    <lineage>
        <taxon>Archaea</taxon>
        <taxon>Methanobacteriati</taxon>
        <taxon>Methanobacteriota</taxon>
        <taxon>Stenosarchaea group</taxon>
        <taxon>Halobacteria</taxon>
        <taxon>Halobacteriales</taxon>
        <taxon>Haloferacaceae</taxon>
        <taxon>Haloferax</taxon>
    </lineage>
</organism>
<accession>M0IJN1</accession>
<proteinExistence type="predicted"/>
<dbReference type="PATRIC" id="fig|662479.7.peg.1143"/>
<dbReference type="AlphaFoldDB" id="M0IJN1"/>
<comment type="caution">
    <text evidence="1">The sequence shown here is derived from an EMBL/GenBank/DDBJ whole genome shotgun (WGS) entry which is preliminary data.</text>
</comment>
<reference evidence="1 2" key="1">
    <citation type="journal article" date="2014" name="PLoS Genet.">
        <title>Phylogenetically driven sequencing of extremely halophilic archaea reveals strategies for static and dynamic osmo-response.</title>
        <authorList>
            <person name="Becker E.A."/>
            <person name="Seitzer P.M."/>
            <person name="Tritt A."/>
            <person name="Larsen D."/>
            <person name="Krusor M."/>
            <person name="Yao A.I."/>
            <person name="Wu D."/>
            <person name="Madern D."/>
            <person name="Eisen J.A."/>
            <person name="Darling A.E."/>
            <person name="Facciotti M.T."/>
        </authorList>
    </citation>
    <scope>NUCLEOTIDE SEQUENCE [LARGE SCALE GENOMIC DNA]</scope>
    <source>
        <strain evidence="1 2">ATCC BAA-1512</strain>
    </source>
</reference>
<dbReference type="EMBL" id="AOLN01000009">
    <property type="protein sequence ID" value="ELZ96043.1"/>
    <property type="molecule type" value="Genomic_DNA"/>
</dbReference>
<dbReference type="STRING" id="662479.C440_05617"/>
<dbReference type="RefSeq" id="WP_008319077.1">
    <property type="nucleotide sequence ID" value="NZ_AOLN01000009.1"/>
</dbReference>
<sequence>MSKNNPDRSEDLNAYCVTDADFDAVANEISRYVASIEDTPNGQAYATGMLKAAVIFEHRLRERSREPR</sequence>
<evidence type="ECO:0000313" key="2">
    <source>
        <dbReference type="Proteomes" id="UP000011550"/>
    </source>
</evidence>
<dbReference type="Proteomes" id="UP000011550">
    <property type="component" value="Unassembled WGS sequence"/>
</dbReference>
<keyword evidence="2" id="KW-1185">Reference proteome</keyword>
<name>M0IJN1_9EURY</name>
<dbReference type="OrthoDB" id="380886at2157"/>